<feature type="transmembrane region" description="Helical" evidence="8">
    <location>
        <begin position="109"/>
        <end position="129"/>
    </location>
</feature>
<evidence type="ECO:0000256" key="3">
    <source>
        <dbReference type="ARBA" id="ARBA00022475"/>
    </source>
</evidence>
<evidence type="ECO:0000313" key="10">
    <source>
        <dbReference type="Proteomes" id="UP000040576"/>
    </source>
</evidence>
<accession>A0A090J4X5</accession>
<dbReference type="GO" id="GO:0005886">
    <property type="term" value="C:plasma membrane"/>
    <property type="evidence" value="ECO:0007669"/>
    <property type="project" value="UniProtKB-SubCell"/>
</dbReference>
<keyword evidence="4" id="KW-0997">Cell inner membrane</keyword>
<dbReference type="GO" id="GO:0003333">
    <property type="term" value="P:amino acid transmembrane transport"/>
    <property type="evidence" value="ECO:0007669"/>
    <property type="project" value="InterPro"/>
</dbReference>
<evidence type="ECO:0000313" key="9">
    <source>
        <dbReference type="EMBL" id="CEE02945.1"/>
    </source>
</evidence>
<evidence type="ECO:0000256" key="5">
    <source>
        <dbReference type="ARBA" id="ARBA00022692"/>
    </source>
</evidence>
<dbReference type="AlphaFoldDB" id="A0A090J4X5"/>
<comment type="subcellular location">
    <subcellularLocation>
        <location evidence="1">Cell inner membrane</location>
        <topology evidence="1">Multi-pass membrane protein</topology>
    </subcellularLocation>
</comment>
<evidence type="ECO:0000256" key="7">
    <source>
        <dbReference type="ARBA" id="ARBA00023136"/>
    </source>
</evidence>
<feature type="transmembrane region" description="Helical" evidence="8">
    <location>
        <begin position="149"/>
        <end position="166"/>
    </location>
</feature>
<dbReference type="PANTHER" id="PTHR35334:SF2">
    <property type="entry name" value="SERINE TRANSPORTER SDAC"/>
    <property type="match status" value="1"/>
</dbReference>
<feature type="transmembrane region" description="Helical" evidence="8">
    <location>
        <begin position="390"/>
        <end position="408"/>
    </location>
</feature>
<dbReference type="InterPro" id="IPR018227">
    <property type="entry name" value="Amino_acid_transport_2"/>
</dbReference>
<keyword evidence="5 8" id="KW-0812">Transmembrane</keyword>
<reference evidence="9 10" key="1">
    <citation type="submission" date="2014-07" db="EMBL/GenBank/DDBJ databases">
        <authorList>
            <person name="Wibberg Daniel"/>
        </authorList>
    </citation>
    <scope>NUCLEOTIDE SEQUENCE [LARGE SCALE GENOMIC DNA]</scope>
</reference>
<feature type="transmembrane region" description="Helical" evidence="8">
    <location>
        <begin position="224"/>
        <end position="245"/>
    </location>
</feature>
<evidence type="ECO:0000256" key="6">
    <source>
        <dbReference type="ARBA" id="ARBA00022989"/>
    </source>
</evidence>
<keyword evidence="10" id="KW-1185">Reference proteome</keyword>
<keyword evidence="7 8" id="KW-0472">Membrane</keyword>
<keyword evidence="6 8" id="KW-1133">Transmembrane helix</keyword>
<feature type="transmembrane region" description="Helical" evidence="8">
    <location>
        <begin position="309"/>
        <end position="331"/>
    </location>
</feature>
<feature type="transmembrane region" description="Helical" evidence="8">
    <location>
        <begin position="58"/>
        <end position="76"/>
    </location>
</feature>
<protein>
    <submittedName>
        <fullName evidence="9">Amino acid transporter transmembrane</fullName>
    </submittedName>
</protein>
<feature type="transmembrane region" description="Helical" evidence="8">
    <location>
        <begin position="420"/>
        <end position="441"/>
    </location>
</feature>
<evidence type="ECO:0000256" key="2">
    <source>
        <dbReference type="ARBA" id="ARBA00022448"/>
    </source>
</evidence>
<evidence type="ECO:0000256" key="1">
    <source>
        <dbReference type="ARBA" id="ARBA00004429"/>
    </source>
</evidence>
<sequence length="442" mass="49210">MSQNAAKVQEFEHTTEELHQYKDPNKWHMQDTTWAMSLFGTAIGAGVLFLPINAGAGGILSLLLITVLAFPVMYFSHRAMAKMIYSSKSAGEGITATVREYFGTKASTAFDIVYFFSIYAILLMYAVSLTNTASSFIEHQLNMQAPPRIILSLILVLGLIFIVNFGHDVTVKVMSWLVYPFIACLVFLALYLIPQWDLSNLSLAGNFANADGGAGFVDILKICWFILPIIVFSFNHSPMISTFVIKQRETYGMENVDRKCAQIQKFCYIMTILVVLFFVYSCVLSVTSGDLALAKEENLPILSFLANKYSMPLFAMAAPIVAIVAITKSFLGHYVGAYEGMEDIIKEFAKSRGKKLNNKTVKNIIIGFMIVTCWLVAYANPSILDLIDMINAPLIALILFLLPMYAIYKVPALAKYRKNYLSNAFVIILGILVVLSSIKAFF</sequence>
<dbReference type="Proteomes" id="UP000040576">
    <property type="component" value="Unassembled WGS sequence"/>
</dbReference>
<feature type="transmembrane region" description="Helical" evidence="8">
    <location>
        <begin position="173"/>
        <end position="193"/>
    </location>
</feature>
<dbReference type="Pfam" id="PF03222">
    <property type="entry name" value="Trp_Tyr_perm"/>
    <property type="match status" value="1"/>
</dbReference>
<evidence type="ECO:0000256" key="8">
    <source>
        <dbReference type="SAM" id="Phobius"/>
    </source>
</evidence>
<dbReference type="RefSeq" id="WP_034772968.1">
    <property type="nucleotide sequence ID" value="NZ_CCRF01000094.1"/>
</dbReference>
<keyword evidence="2" id="KW-0813">Transport</keyword>
<name>A0A090J4X5_9BACI</name>
<organism evidence="9 10">
    <name type="scientific">Caldibacillus thermoamylovorans</name>
    <dbReference type="NCBI Taxonomy" id="35841"/>
    <lineage>
        <taxon>Bacteria</taxon>
        <taxon>Bacillati</taxon>
        <taxon>Bacillota</taxon>
        <taxon>Bacilli</taxon>
        <taxon>Bacillales</taxon>
        <taxon>Bacillaceae</taxon>
        <taxon>Caldibacillus</taxon>
    </lineage>
</organism>
<feature type="transmembrane region" description="Helical" evidence="8">
    <location>
        <begin position="266"/>
        <end position="289"/>
    </location>
</feature>
<feature type="transmembrane region" description="Helical" evidence="8">
    <location>
        <begin position="32"/>
        <end position="52"/>
    </location>
</feature>
<keyword evidence="3" id="KW-1003">Cell membrane</keyword>
<proteinExistence type="predicted"/>
<dbReference type="PANTHER" id="PTHR35334">
    <property type="entry name" value="SERINE TRANSPORTER"/>
    <property type="match status" value="1"/>
</dbReference>
<gene>
    <name evidence="9" type="ORF">BT1A1_3160</name>
</gene>
<dbReference type="EMBL" id="CCRF01000094">
    <property type="protein sequence ID" value="CEE02945.1"/>
    <property type="molecule type" value="Genomic_DNA"/>
</dbReference>
<feature type="transmembrane region" description="Helical" evidence="8">
    <location>
        <begin position="360"/>
        <end position="378"/>
    </location>
</feature>
<evidence type="ECO:0000256" key="4">
    <source>
        <dbReference type="ARBA" id="ARBA00022519"/>
    </source>
</evidence>
<dbReference type="Gene3D" id="1.20.1740.10">
    <property type="entry name" value="Amino acid/polyamine transporter I"/>
    <property type="match status" value="1"/>
</dbReference>